<reference evidence="2 3" key="1">
    <citation type="journal article" date="2024" name="G3 (Bethesda)">
        <title>Genome assembly of Hibiscus sabdariffa L. provides insights into metabolisms of medicinal natural products.</title>
        <authorList>
            <person name="Kim T."/>
        </authorList>
    </citation>
    <scope>NUCLEOTIDE SEQUENCE [LARGE SCALE GENOMIC DNA]</scope>
    <source>
        <strain evidence="2">TK-2024</strain>
        <tissue evidence="2">Old leaves</tissue>
    </source>
</reference>
<feature type="domain" description="Reverse transcriptase zinc-binding" evidence="1">
    <location>
        <begin position="50"/>
        <end position="98"/>
    </location>
</feature>
<evidence type="ECO:0000313" key="2">
    <source>
        <dbReference type="EMBL" id="KAK8986509.1"/>
    </source>
</evidence>
<gene>
    <name evidence="2" type="ORF">V6N11_010065</name>
</gene>
<name>A0ABR2PDW1_9ROSI</name>
<evidence type="ECO:0000313" key="3">
    <source>
        <dbReference type="Proteomes" id="UP001396334"/>
    </source>
</evidence>
<proteinExistence type="predicted"/>
<sequence length="142" mass="16214">MVDATGSWDWPRISQWLLHIILEKIAAVKPLQIGAGADVPGSRWEKSRNFSVKMAYKLVEDTNPLNVNMSWAKIWKLPVPQYIRVFLWITLHQRLLTNIERGNIQEFLSIPFSSWILQCDADSARFGKGDTIWATRFAASAG</sequence>
<dbReference type="Pfam" id="PF13966">
    <property type="entry name" value="zf-RVT"/>
    <property type="match status" value="1"/>
</dbReference>
<evidence type="ECO:0000259" key="1">
    <source>
        <dbReference type="Pfam" id="PF13966"/>
    </source>
</evidence>
<dbReference type="InterPro" id="IPR026960">
    <property type="entry name" value="RVT-Znf"/>
</dbReference>
<dbReference type="EMBL" id="JBBPBN010000063">
    <property type="protein sequence ID" value="KAK8986509.1"/>
    <property type="molecule type" value="Genomic_DNA"/>
</dbReference>
<organism evidence="2 3">
    <name type="scientific">Hibiscus sabdariffa</name>
    <name type="common">roselle</name>
    <dbReference type="NCBI Taxonomy" id="183260"/>
    <lineage>
        <taxon>Eukaryota</taxon>
        <taxon>Viridiplantae</taxon>
        <taxon>Streptophyta</taxon>
        <taxon>Embryophyta</taxon>
        <taxon>Tracheophyta</taxon>
        <taxon>Spermatophyta</taxon>
        <taxon>Magnoliopsida</taxon>
        <taxon>eudicotyledons</taxon>
        <taxon>Gunneridae</taxon>
        <taxon>Pentapetalae</taxon>
        <taxon>rosids</taxon>
        <taxon>malvids</taxon>
        <taxon>Malvales</taxon>
        <taxon>Malvaceae</taxon>
        <taxon>Malvoideae</taxon>
        <taxon>Hibiscus</taxon>
    </lineage>
</organism>
<keyword evidence="3" id="KW-1185">Reference proteome</keyword>
<accession>A0ABR2PDW1</accession>
<protein>
    <recommendedName>
        <fullName evidence="1">Reverse transcriptase zinc-binding domain-containing protein</fullName>
    </recommendedName>
</protein>
<comment type="caution">
    <text evidence="2">The sequence shown here is derived from an EMBL/GenBank/DDBJ whole genome shotgun (WGS) entry which is preliminary data.</text>
</comment>
<dbReference type="Proteomes" id="UP001396334">
    <property type="component" value="Unassembled WGS sequence"/>
</dbReference>